<feature type="domain" description="Glycosyltransferase subfamily 4-like N-terminal" evidence="2">
    <location>
        <begin position="13"/>
        <end position="158"/>
    </location>
</feature>
<dbReference type="Pfam" id="PF00534">
    <property type="entry name" value="Glycos_transf_1"/>
    <property type="match status" value="1"/>
</dbReference>
<organism evidence="3 4">
    <name type="scientific">Candidatus Avacidaminococcus intestinavium</name>
    <dbReference type="NCBI Taxonomy" id="2840684"/>
    <lineage>
        <taxon>Bacteria</taxon>
        <taxon>Bacillati</taxon>
        <taxon>Bacillota</taxon>
        <taxon>Negativicutes</taxon>
        <taxon>Acidaminococcales</taxon>
        <taxon>Acidaminococcaceae</taxon>
        <taxon>Acidaminococcaceae incertae sedis</taxon>
        <taxon>Candidatus Avacidaminococcus</taxon>
    </lineage>
</organism>
<dbReference type="PANTHER" id="PTHR12526">
    <property type="entry name" value="GLYCOSYLTRANSFERASE"/>
    <property type="match status" value="1"/>
</dbReference>
<comment type="caution">
    <text evidence="3">The sequence shown here is derived from an EMBL/GenBank/DDBJ whole genome shotgun (WGS) entry which is preliminary data.</text>
</comment>
<evidence type="ECO:0000313" key="4">
    <source>
        <dbReference type="Proteomes" id="UP000824099"/>
    </source>
</evidence>
<protein>
    <submittedName>
        <fullName evidence="3">Glycosyltransferase family 4 protein</fullName>
    </submittedName>
</protein>
<name>A0A9D1SL61_9FIRM</name>
<reference evidence="3" key="2">
    <citation type="journal article" date="2021" name="PeerJ">
        <title>Extensive microbial diversity within the chicken gut microbiome revealed by metagenomics and culture.</title>
        <authorList>
            <person name="Gilroy R."/>
            <person name="Ravi A."/>
            <person name="Getino M."/>
            <person name="Pursley I."/>
            <person name="Horton D.L."/>
            <person name="Alikhan N.F."/>
            <person name="Baker D."/>
            <person name="Gharbi K."/>
            <person name="Hall N."/>
            <person name="Watson M."/>
            <person name="Adriaenssens E.M."/>
            <person name="Foster-Nyarko E."/>
            <person name="Jarju S."/>
            <person name="Secka A."/>
            <person name="Antonio M."/>
            <person name="Oren A."/>
            <person name="Chaudhuri R.R."/>
            <person name="La Ragione R."/>
            <person name="Hildebrand F."/>
            <person name="Pallen M.J."/>
        </authorList>
    </citation>
    <scope>NUCLEOTIDE SEQUENCE</scope>
    <source>
        <strain evidence="3">CHK160-1198</strain>
    </source>
</reference>
<evidence type="ECO:0000313" key="3">
    <source>
        <dbReference type="EMBL" id="HIU63728.1"/>
    </source>
</evidence>
<reference evidence="3" key="1">
    <citation type="submission" date="2020-10" db="EMBL/GenBank/DDBJ databases">
        <authorList>
            <person name="Gilroy R."/>
        </authorList>
    </citation>
    <scope>NUCLEOTIDE SEQUENCE</scope>
    <source>
        <strain evidence="3">CHK160-1198</strain>
    </source>
</reference>
<evidence type="ECO:0000259" key="1">
    <source>
        <dbReference type="Pfam" id="PF00534"/>
    </source>
</evidence>
<dbReference type="Proteomes" id="UP000824099">
    <property type="component" value="Unassembled WGS sequence"/>
</dbReference>
<dbReference type="Pfam" id="PF13439">
    <property type="entry name" value="Glyco_transf_4"/>
    <property type="match status" value="1"/>
</dbReference>
<dbReference type="InterPro" id="IPR001296">
    <property type="entry name" value="Glyco_trans_1"/>
</dbReference>
<dbReference type="GO" id="GO:0016757">
    <property type="term" value="F:glycosyltransferase activity"/>
    <property type="evidence" value="ECO:0007669"/>
    <property type="project" value="InterPro"/>
</dbReference>
<feature type="domain" description="Glycosyl transferase family 1" evidence="1">
    <location>
        <begin position="167"/>
        <end position="334"/>
    </location>
</feature>
<dbReference type="InterPro" id="IPR028098">
    <property type="entry name" value="Glyco_trans_4-like_N"/>
</dbReference>
<accession>A0A9D1SL61</accession>
<proteinExistence type="predicted"/>
<dbReference type="CDD" id="cd03801">
    <property type="entry name" value="GT4_PimA-like"/>
    <property type="match status" value="1"/>
</dbReference>
<evidence type="ECO:0000259" key="2">
    <source>
        <dbReference type="Pfam" id="PF13439"/>
    </source>
</evidence>
<dbReference type="Gene3D" id="3.40.50.2000">
    <property type="entry name" value="Glycogen Phosphorylase B"/>
    <property type="match status" value="2"/>
</dbReference>
<dbReference type="AlphaFoldDB" id="A0A9D1SL61"/>
<dbReference type="SUPFAM" id="SSF53756">
    <property type="entry name" value="UDP-Glycosyltransferase/glycogen phosphorylase"/>
    <property type="match status" value="1"/>
</dbReference>
<dbReference type="EMBL" id="DVNI01000024">
    <property type="protein sequence ID" value="HIU63728.1"/>
    <property type="molecule type" value="Genomic_DNA"/>
</dbReference>
<sequence length="358" mass="39578">MKNVLLIVPRMNIGGAETYTALVARTLAQKGYQVFLASGGGKLADELAKQGIKTFLLPIRLNYRFAAFFVKKIVKKYKIDIIHANSAAAGFVAALVRKELGTPFIYTAHGIFSKKEYDRGLFLSDKIICVSNYVREKAIKDGCNPEQMITCYNGIDVESFENLELTKKQARDQLQLPPDAFIIGIISRIKNLKHKGHGALLNILAKKAEAKEWHLVVVGKGKGLLVLNWAIKKAGLSKRVHCLGHLTNVKNVLVALDTVAVPSRFETFGLALAEGMAVGKPVVAYQVGGVPELVSDGKNGFLVEIYDEENLFNKLKFLADNPEQAQEMGLNGQRDIREKFSSAMMVKNIVEIYDEVLK</sequence>
<gene>
    <name evidence="3" type="ORF">IAB06_01630</name>
</gene>